<protein>
    <submittedName>
        <fullName evidence="2">Uncharacterized protein</fullName>
    </submittedName>
</protein>
<evidence type="ECO:0000256" key="1">
    <source>
        <dbReference type="SAM" id="MobiDB-lite"/>
    </source>
</evidence>
<organism evidence="2 3">
    <name type="scientific">Methylorubrum populi</name>
    <dbReference type="NCBI Taxonomy" id="223967"/>
    <lineage>
        <taxon>Bacteria</taxon>
        <taxon>Pseudomonadati</taxon>
        <taxon>Pseudomonadota</taxon>
        <taxon>Alphaproteobacteria</taxon>
        <taxon>Hyphomicrobiales</taxon>
        <taxon>Methylobacteriaceae</taxon>
        <taxon>Methylorubrum</taxon>
    </lineage>
</organism>
<comment type="caution">
    <text evidence="2">The sequence shown here is derived from an EMBL/GenBank/DDBJ whole genome shotgun (WGS) entry which is preliminary data.</text>
</comment>
<reference evidence="2 3" key="1">
    <citation type="submission" date="2019-10" db="EMBL/GenBank/DDBJ databases">
        <title>Draft Genome Sequence of the Caffeine Degrading Methylotroph Methylorubrum populi PINKEL.</title>
        <authorList>
            <person name="Dawson S.C."/>
            <person name="Zhang X."/>
            <person name="Wright M.E."/>
            <person name="Sharma G."/>
            <person name="Langner J.T."/>
            <person name="Ditty J.L."/>
            <person name="Subuyuj G.A."/>
        </authorList>
    </citation>
    <scope>NUCLEOTIDE SEQUENCE [LARGE SCALE GENOMIC DNA]</scope>
    <source>
        <strain evidence="2 3">Pinkel</strain>
    </source>
</reference>
<gene>
    <name evidence="2" type="ORF">F8B43_4044</name>
</gene>
<feature type="region of interest" description="Disordered" evidence="1">
    <location>
        <begin position="45"/>
        <end position="64"/>
    </location>
</feature>
<dbReference type="RefSeq" id="WP_152278154.1">
    <property type="nucleotide sequence ID" value="NZ_WEKV01000016.1"/>
</dbReference>
<accession>A0A833J4G6</accession>
<evidence type="ECO:0000313" key="2">
    <source>
        <dbReference type="EMBL" id="KAB7783482.1"/>
    </source>
</evidence>
<sequence>MRTVEILRTFDGYPTGRDERRFTAGEQPELSNEYAALLIAKGLAKEASGTTKAAPPAKPKDDAA</sequence>
<name>A0A833J4G6_9HYPH</name>
<evidence type="ECO:0000313" key="3">
    <source>
        <dbReference type="Proteomes" id="UP000469949"/>
    </source>
</evidence>
<dbReference type="Proteomes" id="UP000469949">
    <property type="component" value="Unassembled WGS sequence"/>
</dbReference>
<dbReference type="EMBL" id="WEKV01000016">
    <property type="protein sequence ID" value="KAB7783482.1"/>
    <property type="molecule type" value="Genomic_DNA"/>
</dbReference>
<proteinExistence type="predicted"/>
<dbReference type="AlphaFoldDB" id="A0A833J4G6"/>